<reference evidence="1" key="1">
    <citation type="submission" date="2022-07" db="EMBL/GenBank/DDBJ databases">
        <title>Genome Sequence of Lecanicillium saksenae.</title>
        <authorList>
            <person name="Buettner E."/>
        </authorList>
    </citation>
    <scope>NUCLEOTIDE SEQUENCE</scope>
    <source>
        <strain evidence="1">VT-O1</strain>
    </source>
</reference>
<sequence length="309" mass="35252">MATQVHEPKAATNGKPNGAENGKSDHSITTRTPILPSTKIFEQFENGLVFSLRFAGFKGNYHNVNELRILGRQIITVQELGLHLVWKDHSNPIEYIKPLPREFIGTDNKLCCAREDLSAVEVGFLYSYARLIESAVDLALALELGLVDECFKEPGGEGLRRWNDFIADFKPSEPVDKRKMVPPADAHMRFDYGDLRLSRMLVRKGWHFKRFYNIHSPWVSFQRAYVKWLVILLAVVSTVLSSMQVAQSADPQFALIQNVFKRFAQSFLILVAANLACFLVLLSLFCVIRIISWLWRNPRPNQQMENSNA</sequence>
<name>A0ACC1QR25_9HYPO</name>
<dbReference type="Proteomes" id="UP001148737">
    <property type="component" value="Unassembled WGS sequence"/>
</dbReference>
<dbReference type="EMBL" id="JANAKD010000720">
    <property type="protein sequence ID" value="KAJ3489791.1"/>
    <property type="molecule type" value="Genomic_DNA"/>
</dbReference>
<evidence type="ECO:0000313" key="2">
    <source>
        <dbReference type="Proteomes" id="UP001148737"/>
    </source>
</evidence>
<evidence type="ECO:0000313" key="1">
    <source>
        <dbReference type="EMBL" id="KAJ3489791.1"/>
    </source>
</evidence>
<organism evidence="1 2">
    <name type="scientific">Lecanicillium saksenae</name>
    <dbReference type="NCBI Taxonomy" id="468837"/>
    <lineage>
        <taxon>Eukaryota</taxon>
        <taxon>Fungi</taxon>
        <taxon>Dikarya</taxon>
        <taxon>Ascomycota</taxon>
        <taxon>Pezizomycotina</taxon>
        <taxon>Sordariomycetes</taxon>
        <taxon>Hypocreomycetidae</taxon>
        <taxon>Hypocreales</taxon>
        <taxon>Cordycipitaceae</taxon>
        <taxon>Lecanicillium</taxon>
    </lineage>
</organism>
<gene>
    <name evidence="1" type="ORF">NLG97_g5928</name>
</gene>
<keyword evidence="2" id="KW-1185">Reference proteome</keyword>
<protein>
    <submittedName>
        <fullName evidence="1">Uncharacterized protein</fullName>
    </submittedName>
</protein>
<proteinExistence type="predicted"/>
<accession>A0ACC1QR25</accession>
<comment type="caution">
    <text evidence="1">The sequence shown here is derived from an EMBL/GenBank/DDBJ whole genome shotgun (WGS) entry which is preliminary data.</text>
</comment>